<feature type="transmembrane region" description="Helical" evidence="9">
    <location>
        <begin position="95"/>
        <end position="118"/>
    </location>
</feature>
<dbReference type="Pfam" id="PF02653">
    <property type="entry name" value="BPD_transp_2"/>
    <property type="match status" value="1"/>
</dbReference>
<protein>
    <recommendedName>
        <fullName evidence="11">Branched-chain amino acid ABC transporter permease</fullName>
    </recommendedName>
</protein>
<feature type="transmembrane region" description="Helical" evidence="9">
    <location>
        <begin position="138"/>
        <end position="158"/>
    </location>
</feature>
<keyword evidence="4 9" id="KW-0812">Transmembrane</keyword>
<dbReference type="PANTHER" id="PTHR11795:SF445">
    <property type="entry name" value="AMINO ACID ABC TRANSPORTER PERMEASE PROTEIN"/>
    <property type="match status" value="1"/>
</dbReference>
<evidence type="ECO:0000256" key="3">
    <source>
        <dbReference type="ARBA" id="ARBA00022475"/>
    </source>
</evidence>
<dbReference type="InterPro" id="IPR052157">
    <property type="entry name" value="BCAA_transport_permease"/>
</dbReference>
<feature type="transmembrane region" description="Helical" evidence="9">
    <location>
        <begin position="6"/>
        <end position="29"/>
    </location>
</feature>
<name>A0A0F9DML7_9ZZZZ</name>
<accession>A0A0F9DML7</accession>
<dbReference type="PANTHER" id="PTHR11795">
    <property type="entry name" value="BRANCHED-CHAIN AMINO ACID TRANSPORT SYSTEM PERMEASE PROTEIN LIVH"/>
    <property type="match status" value="1"/>
</dbReference>
<evidence type="ECO:0000256" key="8">
    <source>
        <dbReference type="ARBA" id="ARBA00037998"/>
    </source>
</evidence>
<evidence type="ECO:0000256" key="9">
    <source>
        <dbReference type="SAM" id="Phobius"/>
    </source>
</evidence>
<evidence type="ECO:0000256" key="4">
    <source>
        <dbReference type="ARBA" id="ARBA00022692"/>
    </source>
</evidence>
<reference evidence="10" key="1">
    <citation type="journal article" date="2015" name="Nature">
        <title>Complex archaea that bridge the gap between prokaryotes and eukaryotes.</title>
        <authorList>
            <person name="Spang A."/>
            <person name="Saw J.H."/>
            <person name="Jorgensen S.L."/>
            <person name="Zaremba-Niedzwiedzka K."/>
            <person name="Martijn J."/>
            <person name="Lind A.E."/>
            <person name="van Eijk R."/>
            <person name="Schleper C."/>
            <person name="Guy L."/>
            <person name="Ettema T.J."/>
        </authorList>
    </citation>
    <scope>NUCLEOTIDE SEQUENCE</scope>
</reference>
<proteinExistence type="inferred from homology"/>
<evidence type="ECO:0000256" key="5">
    <source>
        <dbReference type="ARBA" id="ARBA00022970"/>
    </source>
</evidence>
<feature type="transmembrane region" description="Helical" evidence="9">
    <location>
        <begin position="187"/>
        <end position="210"/>
    </location>
</feature>
<evidence type="ECO:0000256" key="2">
    <source>
        <dbReference type="ARBA" id="ARBA00022448"/>
    </source>
</evidence>
<dbReference type="GO" id="GO:0005886">
    <property type="term" value="C:plasma membrane"/>
    <property type="evidence" value="ECO:0007669"/>
    <property type="project" value="UniProtKB-SubCell"/>
</dbReference>
<dbReference type="CDD" id="cd06582">
    <property type="entry name" value="TM_PBP1_LivH_like"/>
    <property type="match status" value="1"/>
</dbReference>
<comment type="similarity">
    <text evidence="8">Belongs to the binding-protein-dependent transport system permease family. LivHM subfamily.</text>
</comment>
<dbReference type="GO" id="GO:0022857">
    <property type="term" value="F:transmembrane transporter activity"/>
    <property type="evidence" value="ECO:0007669"/>
    <property type="project" value="InterPro"/>
</dbReference>
<evidence type="ECO:0000313" key="10">
    <source>
        <dbReference type="EMBL" id="KKL62954.1"/>
    </source>
</evidence>
<evidence type="ECO:0000256" key="6">
    <source>
        <dbReference type="ARBA" id="ARBA00022989"/>
    </source>
</evidence>
<feature type="transmembrane region" description="Helical" evidence="9">
    <location>
        <begin position="63"/>
        <end position="83"/>
    </location>
</feature>
<feature type="transmembrane region" description="Helical" evidence="9">
    <location>
        <begin position="263"/>
        <end position="284"/>
    </location>
</feature>
<keyword evidence="2" id="KW-0813">Transport</keyword>
<dbReference type="EMBL" id="LAZR01028328">
    <property type="protein sequence ID" value="KKL62954.1"/>
    <property type="molecule type" value="Genomic_DNA"/>
</dbReference>
<keyword evidence="5" id="KW-0029">Amino-acid transport</keyword>
<comment type="caution">
    <text evidence="10">The sequence shown here is derived from an EMBL/GenBank/DDBJ whole genome shotgun (WGS) entry which is preliminary data.</text>
</comment>
<dbReference type="InterPro" id="IPR001851">
    <property type="entry name" value="ABC_transp_permease"/>
</dbReference>
<keyword evidence="7 9" id="KW-0472">Membrane</keyword>
<dbReference type="GO" id="GO:0006865">
    <property type="term" value="P:amino acid transport"/>
    <property type="evidence" value="ECO:0007669"/>
    <property type="project" value="UniProtKB-KW"/>
</dbReference>
<evidence type="ECO:0008006" key="11">
    <source>
        <dbReference type="Google" id="ProtNLM"/>
    </source>
</evidence>
<dbReference type="AlphaFoldDB" id="A0A0F9DML7"/>
<evidence type="ECO:0000256" key="7">
    <source>
        <dbReference type="ARBA" id="ARBA00023136"/>
    </source>
</evidence>
<comment type="subcellular location">
    <subcellularLocation>
        <location evidence="1">Cell membrane</location>
        <topology evidence="1">Multi-pass membrane protein</topology>
    </subcellularLocation>
</comment>
<sequence>MAEFLNIVVVGLMLGGIYAMVAVGLNLIFGVIRIVNFAQGEFVMLGLYGAYAAQVAVGIDPYIAPIVVVPVLFVLGAAIYYFILRRLQGEPMMQVFATFGLLMVLENTVLAITGGVAYSVQSVIAGISIQLGPVTVGLGRLIVLLGATVVTGALGWYLKSSLTGKAIRAVAQDNKAAALMGIKVDRIYMVTFGIGSALAGLAGCLLSPLYTMSPQIGMSFILPAFAVVVLGGLGSVMGAYVGGFIVGFVEAFSGYYLDPALKHAVLFTVFIAVLVVRPSGLFGVSGAEEVGLREQS</sequence>
<gene>
    <name evidence="10" type="ORF">LCGC14_2179980</name>
</gene>
<evidence type="ECO:0000256" key="1">
    <source>
        <dbReference type="ARBA" id="ARBA00004651"/>
    </source>
</evidence>
<keyword evidence="6 9" id="KW-1133">Transmembrane helix</keyword>
<keyword evidence="3" id="KW-1003">Cell membrane</keyword>
<organism evidence="10">
    <name type="scientific">marine sediment metagenome</name>
    <dbReference type="NCBI Taxonomy" id="412755"/>
    <lineage>
        <taxon>unclassified sequences</taxon>
        <taxon>metagenomes</taxon>
        <taxon>ecological metagenomes</taxon>
    </lineage>
</organism>